<evidence type="ECO:0000313" key="3">
    <source>
        <dbReference type="Proteomes" id="UP000037179"/>
    </source>
</evidence>
<dbReference type="KEGG" id="nsr:NS506_02855"/>
<protein>
    <submittedName>
        <fullName evidence="2">Short-chain dehydrogenase</fullName>
    </submittedName>
</protein>
<evidence type="ECO:0000313" key="4">
    <source>
        <dbReference type="Proteomes" id="UP000180166"/>
    </source>
</evidence>
<keyword evidence="3" id="KW-1185">Reference proteome</keyword>
<dbReference type="AlphaFoldDB" id="A0ABC9YQR1"/>
<dbReference type="EMBL" id="BBYQ01000017">
    <property type="protein sequence ID" value="GAP27386.1"/>
    <property type="molecule type" value="Genomic_DNA"/>
</dbReference>
<sequence>MGAVRAFGAVQDIDEGGWRADLELNLTAVYYVLRHQVPALAIDGGFTPR</sequence>
<dbReference type="EMBL" id="CP017839">
    <property type="protein sequence ID" value="APA96915.1"/>
    <property type="molecule type" value="Genomic_DNA"/>
</dbReference>
<dbReference type="GeneID" id="93369477"/>
<reference evidence="3" key="1">
    <citation type="submission" date="2015-07" db="EMBL/GenBank/DDBJ databases">
        <title>Nocardia seriolae U-1 whole genome shotgun sequence.</title>
        <authorList>
            <person name="Imajoh M."/>
            <person name="Fukumoto Y."/>
            <person name="Sukeda M."/>
            <person name="Yamane J."/>
            <person name="Yamasaki K."/>
            <person name="Shimizu M."/>
            <person name="Ohnishi K."/>
            <person name="Oshima S."/>
        </authorList>
    </citation>
    <scope>NUCLEOTIDE SEQUENCE [LARGE SCALE GENOMIC DNA]</scope>
    <source>
        <strain evidence="3">U-1</strain>
    </source>
</reference>
<gene>
    <name evidence="1" type="ORF">NS506_02855</name>
    <name evidence="2" type="ORF">NSK11_contig00017-0055</name>
</gene>
<proteinExistence type="predicted"/>
<dbReference type="RefSeq" id="WP_177327171.1">
    <property type="nucleotide sequence ID" value="NZ_AP017900.1"/>
</dbReference>
<organism evidence="2 3">
    <name type="scientific">Nocardia seriolae</name>
    <dbReference type="NCBI Taxonomy" id="37332"/>
    <lineage>
        <taxon>Bacteria</taxon>
        <taxon>Bacillati</taxon>
        <taxon>Actinomycetota</taxon>
        <taxon>Actinomycetes</taxon>
        <taxon>Mycobacteriales</taxon>
        <taxon>Nocardiaceae</taxon>
        <taxon>Nocardia</taxon>
    </lineage>
</organism>
<name>A0ABC9YQR1_9NOCA</name>
<dbReference type="Proteomes" id="UP000037179">
    <property type="component" value="Unassembled WGS sequence"/>
</dbReference>
<accession>A0ABC9YQR1</accession>
<evidence type="ECO:0000313" key="2">
    <source>
        <dbReference type="EMBL" id="GAP27386.1"/>
    </source>
</evidence>
<reference evidence="1 4" key="3">
    <citation type="submission" date="2016-10" db="EMBL/GenBank/DDBJ databases">
        <title>Genome sequence of Nocardia seriolae strain EM150506, isolated from Anguila japonica.</title>
        <authorList>
            <person name="Han H.-J."/>
        </authorList>
    </citation>
    <scope>NUCLEOTIDE SEQUENCE [LARGE SCALE GENOMIC DNA]</scope>
    <source>
        <strain evidence="1 4">EM150506</strain>
    </source>
</reference>
<evidence type="ECO:0000313" key="1">
    <source>
        <dbReference type="EMBL" id="APA96915.1"/>
    </source>
</evidence>
<dbReference type="Proteomes" id="UP000180166">
    <property type="component" value="Chromosome"/>
</dbReference>
<reference evidence="2 3" key="2">
    <citation type="journal article" date="2016" name="Genome Announc.">
        <title>Draft Genome Sequence of Erythromycin- and Oxytetracycline-Sensitive Nocardia seriolae Strain U-1 (NBRC 110359).</title>
        <authorList>
            <person name="Imajoh M."/>
            <person name="Sukeda M."/>
            <person name="Shimizu M."/>
            <person name="Yamane J."/>
            <person name="Ohnishi K."/>
            <person name="Oshima S."/>
        </authorList>
    </citation>
    <scope>NUCLEOTIDE SEQUENCE [LARGE SCALE GENOMIC DNA]</scope>
    <source>
        <strain evidence="2 3">U-1</strain>
    </source>
</reference>